<sequence>MCQLSVEEHGWVRAGRRSSFSLALVSLRCCKVDGLHKNVRRDGRGMPRRVAYIYTCSASCLGQLTFKPRRSGTRGGMLRRGEAAQDTRAATLPHVHVRRLQGTRSQARRGGMELYHT</sequence>
<comment type="caution">
    <text evidence="1">The sequence shown here is derived from an EMBL/GenBank/DDBJ whole genome shotgun (WGS) entry which is preliminary data.</text>
</comment>
<dbReference type="EMBL" id="VSRR010002412">
    <property type="protein sequence ID" value="MPC31321.1"/>
    <property type="molecule type" value="Genomic_DNA"/>
</dbReference>
<name>A0A5B7EB33_PORTR</name>
<organism evidence="1 2">
    <name type="scientific">Portunus trituberculatus</name>
    <name type="common">Swimming crab</name>
    <name type="synonym">Neptunus trituberculatus</name>
    <dbReference type="NCBI Taxonomy" id="210409"/>
    <lineage>
        <taxon>Eukaryota</taxon>
        <taxon>Metazoa</taxon>
        <taxon>Ecdysozoa</taxon>
        <taxon>Arthropoda</taxon>
        <taxon>Crustacea</taxon>
        <taxon>Multicrustacea</taxon>
        <taxon>Malacostraca</taxon>
        <taxon>Eumalacostraca</taxon>
        <taxon>Eucarida</taxon>
        <taxon>Decapoda</taxon>
        <taxon>Pleocyemata</taxon>
        <taxon>Brachyura</taxon>
        <taxon>Eubrachyura</taxon>
        <taxon>Portunoidea</taxon>
        <taxon>Portunidae</taxon>
        <taxon>Portuninae</taxon>
        <taxon>Portunus</taxon>
    </lineage>
</organism>
<protein>
    <submittedName>
        <fullName evidence="1">Uncharacterized protein</fullName>
    </submittedName>
</protein>
<dbReference type="Proteomes" id="UP000324222">
    <property type="component" value="Unassembled WGS sequence"/>
</dbReference>
<evidence type="ECO:0000313" key="2">
    <source>
        <dbReference type="Proteomes" id="UP000324222"/>
    </source>
</evidence>
<dbReference type="AlphaFoldDB" id="A0A5B7EB33"/>
<reference evidence="1 2" key="1">
    <citation type="submission" date="2019-05" db="EMBL/GenBank/DDBJ databases">
        <title>Another draft genome of Portunus trituberculatus and its Hox gene families provides insights of decapod evolution.</title>
        <authorList>
            <person name="Jeong J.-H."/>
            <person name="Song I."/>
            <person name="Kim S."/>
            <person name="Choi T."/>
            <person name="Kim D."/>
            <person name="Ryu S."/>
            <person name="Kim W."/>
        </authorList>
    </citation>
    <scope>NUCLEOTIDE SEQUENCE [LARGE SCALE GENOMIC DNA]</scope>
    <source>
        <tissue evidence="1">Muscle</tissue>
    </source>
</reference>
<keyword evidence="2" id="KW-1185">Reference proteome</keyword>
<accession>A0A5B7EB33</accession>
<evidence type="ECO:0000313" key="1">
    <source>
        <dbReference type="EMBL" id="MPC31321.1"/>
    </source>
</evidence>
<proteinExistence type="predicted"/>
<gene>
    <name evidence="1" type="ORF">E2C01_024607</name>
</gene>